<dbReference type="PANTHER" id="PTHR12883:SF0">
    <property type="entry name" value="PAT COMPLEX SUBUNIT CCDC47"/>
    <property type="match status" value="1"/>
</dbReference>
<dbReference type="OrthoDB" id="10039147at2759"/>
<sequence>MSLLPKLLAGLTPPPINVPEEYDGLEFRWKALTFRPAYFEKEAALLAVLLFYVAVWWFGSSRNKRAATKWLDVYYPTYEKQFSRTVTKHGPLTADGYTDYFSYCTGRRNIASLHTVFTFRPRHDLFQYVFQMGRQLMDLQYRPRDDLQLDFTLAPGVLAHDFVFAIVTKEELASIKDNRWDLTLTKATENPNIPATYSVMSEFADITDGVLKVLGPLINDEKIRPYFRSLSITDQPRDRPSRPLDPEEREKHVVLNVVMPSASHMKDLQTFVDGLFTFIDSLSKVHLRPETKSKLKKIREGLDKDLKADAEKDKKEEVEQALQDRKAAKKKAEEERIAKLSASEQRKIWKKRRKGRCVVLKVEWFRSKEEGGR</sequence>
<keyword evidence="2 6" id="KW-0812">Transmembrane</keyword>
<comment type="subcellular location">
    <subcellularLocation>
        <location evidence="1">Membrane</location>
        <topology evidence="1">Single-pass membrane protein</topology>
    </subcellularLocation>
</comment>
<dbReference type="EMBL" id="JH971389">
    <property type="protein sequence ID" value="EKM80036.1"/>
    <property type="molecule type" value="Genomic_DNA"/>
</dbReference>
<evidence type="ECO:0000256" key="5">
    <source>
        <dbReference type="SAM" id="MobiDB-lite"/>
    </source>
</evidence>
<name>K5WX14_AGABU</name>
<dbReference type="Pfam" id="PF07946">
    <property type="entry name" value="CCDC47"/>
    <property type="match status" value="1"/>
</dbReference>
<dbReference type="GO" id="GO:0032469">
    <property type="term" value="P:endoplasmic reticulum calcium ion homeostasis"/>
    <property type="evidence" value="ECO:0007669"/>
    <property type="project" value="InterPro"/>
</dbReference>
<feature type="transmembrane region" description="Helical" evidence="6">
    <location>
        <begin position="43"/>
        <end position="59"/>
    </location>
</feature>
<dbReference type="FunCoup" id="K5WX14">
    <property type="interactions" value="230"/>
</dbReference>
<dbReference type="GO" id="GO:0016020">
    <property type="term" value="C:membrane"/>
    <property type="evidence" value="ECO:0007669"/>
    <property type="project" value="UniProtKB-SubCell"/>
</dbReference>
<dbReference type="OMA" id="MHLVRDM"/>
<evidence type="ECO:0008006" key="9">
    <source>
        <dbReference type="Google" id="ProtNLM"/>
    </source>
</evidence>
<keyword evidence="4 6" id="KW-0472">Membrane</keyword>
<dbReference type="GeneID" id="18823936"/>
<evidence type="ECO:0000313" key="8">
    <source>
        <dbReference type="Proteomes" id="UP000008493"/>
    </source>
</evidence>
<evidence type="ECO:0000256" key="1">
    <source>
        <dbReference type="ARBA" id="ARBA00004167"/>
    </source>
</evidence>
<dbReference type="HOGENOM" id="CLU_042570_1_0_1"/>
<keyword evidence="3 6" id="KW-1133">Transmembrane helix</keyword>
<dbReference type="GO" id="GO:0005509">
    <property type="term" value="F:calcium ion binding"/>
    <property type="evidence" value="ECO:0007669"/>
    <property type="project" value="InterPro"/>
</dbReference>
<dbReference type="AlphaFoldDB" id="K5WX14"/>
<dbReference type="RefSeq" id="XP_007329302.1">
    <property type="nucleotide sequence ID" value="XM_007329240.1"/>
</dbReference>
<accession>K5WX14</accession>
<reference evidence="8" key="1">
    <citation type="journal article" date="2012" name="Proc. Natl. Acad. Sci. U.S.A.">
        <title>Genome sequence of the button mushroom Agaricus bisporus reveals mechanisms governing adaptation to a humic-rich ecological niche.</title>
        <authorList>
            <person name="Morin E."/>
            <person name="Kohler A."/>
            <person name="Baker A.R."/>
            <person name="Foulongne-Oriol M."/>
            <person name="Lombard V."/>
            <person name="Nagy L.G."/>
            <person name="Ohm R.A."/>
            <person name="Patyshakuliyeva A."/>
            <person name="Brun A."/>
            <person name="Aerts A.L."/>
            <person name="Bailey A.M."/>
            <person name="Billette C."/>
            <person name="Coutinho P.M."/>
            <person name="Deakin G."/>
            <person name="Doddapaneni H."/>
            <person name="Floudas D."/>
            <person name="Grimwood J."/>
            <person name="Hilden K."/>
            <person name="Kuees U."/>
            <person name="LaButti K.M."/>
            <person name="Lapidus A."/>
            <person name="Lindquist E.A."/>
            <person name="Lucas S.M."/>
            <person name="Murat C."/>
            <person name="Riley R.W."/>
            <person name="Salamov A.A."/>
            <person name="Schmutz J."/>
            <person name="Subramanian V."/>
            <person name="Woesten H.A.B."/>
            <person name="Xu J."/>
            <person name="Eastwood D.C."/>
            <person name="Foster G.D."/>
            <person name="Sonnenberg A.S."/>
            <person name="Cullen D."/>
            <person name="de Vries R.P."/>
            <person name="Lundell T."/>
            <person name="Hibbett D.S."/>
            <person name="Henrissat B."/>
            <person name="Burton K.S."/>
            <person name="Kerrigan R.W."/>
            <person name="Challen M.P."/>
            <person name="Grigoriev I.V."/>
            <person name="Martin F."/>
        </authorList>
    </citation>
    <scope>NUCLEOTIDE SEQUENCE [LARGE SCALE GENOMIC DNA]</scope>
    <source>
        <strain evidence="8">JB137-S8 / ATCC MYA-4627 / FGSC 10392</strain>
    </source>
</reference>
<dbReference type="InterPro" id="IPR012879">
    <property type="entry name" value="CCDC47"/>
</dbReference>
<keyword evidence="8" id="KW-1185">Reference proteome</keyword>
<evidence type="ECO:0000256" key="3">
    <source>
        <dbReference type="ARBA" id="ARBA00022989"/>
    </source>
</evidence>
<dbReference type="eggNOG" id="KOG2357">
    <property type="taxonomic scope" value="Eukaryota"/>
</dbReference>
<evidence type="ECO:0000313" key="7">
    <source>
        <dbReference type="EMBL" id="EKM80036.1"/>
    </source>
</evidence>
<dbReference type="GO" id="GO:0005783">
    <property type="term" value="C:endoplasmic reticulum"/>
    <property type="evidence" value="ECO:0007669"/>
    <property type="project" value="InterPro"/>
</dbReference>
<dbReference type="KEGG" id="abp:AGABI1DRAFT113267"/>
<evidence type="ECO:0000256" key="6">
    <source>
        <dbReference type="SAM" id="Phobius"/>
    </source>
</evidence>
<organism evidence="7 8">
    <name type="scientific">Agaricus bisporus var. burnettii (strain JB137-S8 / ATCC MYA-4627 / FGSC 10392)</name>
    <name type="common">White button mushroom</name>
    <dbReference type="NCBI Taxonomy" id="597362"/>
    <lineage>
        <taxon>Eukaryota</taxon>
        <taxon>Fungi</taxon>
        <taxon>Dikarya</taxon>
        <taxon>Basidiomycota</taxon>
        <taxon>Agaricomycotina</taxon>
        <taxon>Agaricomycetes</taxon>
        <taxon>Agaricomycetidae</taxon>
        <taxon>Agaricales</taxon>
        <taxon>Agaricineae</taxon>
        <taxon>Agaricaceae</taxon>
        <taxon>Agaricus</taxon>
    </lineage>
</organism>
<feature type="region of interest" description="Disordered" evidence="5">
    <location>
        <begin position="309"/>
        <end position="337"/>
    </location>
</feature>
<dbReference type="STRING" id="597362.K5WX14"/>
<proteinExistence type="predicted"/>
<dbReference type="InParanoid" id="K5WX14"/>
<evidence type="ECO:0000256" key="2">
    <source>
        <dbReference type="ARBA" id="ARBA00022692"/>
    </source>
</evidence>
<dbReference type="Proteomes" id="UP000008493">
    <property type="component" value="Unassembled WGS sequence"/>
</dbReference>
<evidence type="ECO:0000256" key="4">
    <source>
        <dbReference type="ARBA" id="ARBA00023136"/>
    </source>
</evidence>
<gene>
    <name evidence="7" type="ORF">AGABI1DRAFT_113267</name>
</gene>
<dbReference type="PANTHER" id="PTHR12883">
    <property type="entry name" value="ADIPOCYTE-SPECIFIC PROTEIN 4-RELATED"/>
    <property type="match status" value="1"/>
</dbReference>
<protein>
    <recommendedName>
        <fullName evidence="9">DUF1682-domain-containing protein</fullName>
    </recommendedName>
</protein>